<keyword evidence="4" id="KW-0560">Oxidoreductase</keyword>
<sequence>MTTDNARPEVPSPSISSSAGGAAGSGQSRRDVLRAASAATALAATAGMASGERAQESDATKVLRVGLIGCGGRGSGAATNALRADPNVKLVAMGDVFEDQLEKALTNLKNVEDIKDQIDVPPENRIVGFDCHEKITDMCDVVLFASTPHFRPAQVEYAVKAGKHMFVEKPVAVDAPGLRRIWQACNDAKDKGIAVVTGLCYRYENKKRATIEKIREGAIGEVMGVECSYDTGELWYREPSPDWTEMEHQVRNWLYYTWCSGDHIAEQAIHNLDKMIWAMDDKPPIKVKAQGGRIVRTDPKFGNVFDHFSAVYDFGDNKKGFFSCRQWNGAVRDVSDHVYGTIGTAHLMSHKVEGQNPWRWRAEEGVVDNMYQNEHDQMFASIRAGKPIHDGDIMCRATLLALMGRLSAYTGQEISWNQALESKENLSPAKYEWGPNPVPPVAQPGITPFV</sequence>
<feature type="domain" description="GFO/IDH/MocA-like oxidoreductase" evidence="3">
    <location>
        <begin position="212"/>
        <end position="345"/>
    </location>
</feature>
<dbReference type="Pfam" id="PF22725">
    <property type="entry name" value="GFO_IDH_MocA_C3"/>
    <property type="match status" value="1"/>
</dbReference>
<organism evidence="4 5">
    <name type="scientific">Saltatorellus ferox</name>
    <dbReference type="NCBI Taxonomy" id="2528018"/>
    <lineage>
        <taxon>Bacteria</taxon>
        <taxon>Pseudomonadati</taxon>
        <taxon>Planctomycetota</taxon>
        <taxon>Planctomycetia</taxon>
        <taxon>Planctomycetia incertae sedis</taxon>
        <taxon>Saltatorellus</taxon>
    </lineage>
</organism>
<dbReference type="InterPro" id="IPR006311">
    <property type="entry name" value="TAT_signal"/>
</dbReference>
<dbReference type="PANTHER" id="PTHR43818">
    <property type="entry name" value="BCDNA.GH03377"/>
    <property type="match status" value="1"/>
</dbReference>
<dbReference type="Gene3D" id="3.30.360.10">
    <property type="entry name" value="Dihydrodipicolinate Reductase, domain 2"/>
    <property type="match status" value="1"/>
</dbReference>
<accession>A0A518ESW6</accession>
<proteinExistence type="predicted"/>
<feature type="region of interest" description="Disordered" evidence="1">
    <location>
        <begin position="1"/>
        <end position="31"/>
    </location>
</feature>
<dbReference type="PROSITE" id="PS51318">
    <property type="entry name" value="TAT"/>
    <property type="match status" value="1"/>
</dbReference>
<dbReference type="SUPFAM" id="SSF55347">
    <property type="entry name" value="Glyceraldehyde-3-phosphate dehydrogenase-like, C-terminal domain"/>
    <property type="match status" value="1"/>
</dbReference>
<dbReference type="AlphaFoldDB" id="A0A518ESW6"/>
<dbReference type="SUPFAM" id="SSF51735">
    <property type="entry name" value="NAD(P)-binding Rossmann-fold domains"/>
    <property type="match status" value="1"/>
</dbReference>
<dbReference type="EC" id="1.1.1.18" evidence="4"/>
<dbReference type="EMBL" id="CP036434">
    <property type="protein sequence ID" value="QDV07173.1"/>
    <property type="molecule type" value="Genomic_DNA"/>
</dbReference>
<dbReference type="InterPro" id="IPR036291">
    <property type="entry name" value="NAD(P)-bd_dom_sf"/>
</dbReference>
<dbReference type="InterPro" id="IPR000683">
    <property type="entry name" value="Gfo/Idh/MocA-like_OxRdtase_N"/>
</dbReference>
<dbReference type="Gene3D" id="3.40.50.720">
    <property type="entry name" value="NAD(P)-binding Rossmann-like Domain"/>
    <property type="match status" value="1"/>
</dbReference>
<dbReference type="GO" id="GO:0050112">
    <property type="term" value="F:inositol 2-dehydrogenase (NAD+) activity"/>
    <property type="evidence" value="ECO:0007669"/>
    <property type="project" value="UniProtKB-EC"/>
</dbReference>
<dbReference type="Pfam" id="PF01408">
    <property type="entry name" value="GFO_IDH_MocA"/>
    <property type="match status" value="1"/>
</dbReference>
<name>A0A518ESW6_9BACT</name>
<dbReference type="GO" id="GO:0000166">
    <property type="term" value="F:nucleotide binding"/>
    <property type="evidence" value="ECO:0007669"/>
    <property type="project" value="InterPro"/>
</dbReference>
<dbReference type="InterPro" id="IPR055170">
    <property type="entry name" value="GFO_IDH_MocA-like_dom"/>
</dbReference>
<feature type="domain" description="Gfo/Idh/MocA-like oxidoreductase N-terminal" evidence="2">
    <location>
        <begin position="63"/>
        <end position="189"/>
    </location>
</feature>
<dbReference type="PANTHER" id="PTHR43818:SF5">
    <property type="entry name" value="OXIDOREDUCTASE FAMILY PROTEIN"/>
    <property type="match status" value="1"/>
</dbReference>
<dbReference type="InterPro" id="IPR050463">
    <property type="entry name" value="Gfo/Idh/MocA_oxidrdct_glycsds"/>
</dbReference>
<evidence type="ECO:0000259" key="2">
    <source>
        <dbReference type="Pfam" id="PF01408"/>
    </source>
</evidence>
<evidence type="ECO:0000313" key="5">
    <source>
        <dbReference type="Proteomes" id="UP000320390"/>
    </source>
</evidence>
<evidence type="ECO:0000256" key="1">
    <source>
        <dbReference type="SAM" id="MobiDB-lite"/>
    </source>
</evidence>
<evidence type="ECO:0000313" key="4">
    <source>
        <dbReference type="EMBL" id="QDV07173.1"/>
    </source>
</evidence>
<dbReference type="OrthoDB" id="253515at2"/>
<reference evidence="4 5" key="1">
    <citation type="submission" date="2019-02" db="EMBL/GenBank/DDBJ databases">
        <title>Deep-cultivation of Planctomycetes and their phenomic and genomic characterization uncovers novel biology.</title>
        <authorList>
            <person name="Wiegand S."/>
            <person name="Jogler M."/>
            <person name="Boedeker C."/>
            <person name="Pinto D."/>
            <person name="Vollmers J."/>
            <person name="Rivas-Marin E."/>
            <person name="Kohn T."/>
            <person name="Peeters S.H."/>
            <person name="Heuer A."/>
            <person name="Rast P."/>
            <person name="Oberbeckmann S."/>
            <person name="Bunk B."/>
            <person name="Jeske O."/>
            <person name="Meyerdierks A."/>
            <person name="Storesund J.E."/>
            <person name="Kallscheuer N."/>
            <person name="Luecker S."/>
            <person name="Lage O.M."/>
            <person name="Pohl T."/>
            <person name="Merkel B.J."/>
            <person name="Hornburger P."/>
            <person name="Mueller R.-W."/>
            <person name="Bruemmer F."/>
            <person name="Labrenz M."/>
            <person name="Spormann A.M."/>
            <person name="Op den Camp H."/>
            <person name="Overmann J."/>
            <person name="Amann R."/>
            <person name="Jetten M.S.M."/>
            <person name="Mascher T."/>
            <person name="Medema M.H."/>
            <person name="Devos D.P."/>
            <person name="Kaster A.-K."/>
            <person name="Ovreas L."/>
            <person name="Rohde M."/>
            <person name="Galperin M.Y."/>
            <person name="Jogler C."/>
        </authorList>
    </citation>
    <scope>NUCLEOTIDE SEQUENCE [LARGE SCALE GENOMIC DNA]</scope>
    <source>
        <strain evidence="4 5">Poly30</strain>
    </source>
</reference>
<gene>
    <name evidence="4" type="primary">iolG_4</name>
    <name evidence="4" type="ORF">Poly30_26920</name>
</gene>
<dbReference type="Proteomes" id="UP000320390">
    <property type="component" value="Chromosome"/>
</dbReference>
<dbReference type="RefSeq" id="WP_145198004.1">
    <property type="nucleotide sequence ID" value="NZ_CP036434.1"/>
</dbReference>
<protein>
    <submittedName>
        <fullName evidence="4">Inositol 2-dehydrogenase/D-chiro-inositol 3-dehydrogenase</fullName>
        <ecNumber evidence="4">1.1.1.18</ecNumber>
    </submittedName>
</protein>
<keyword evidence="5" id="KW-1185">Reference proteome</keyword>
<evidence type="ECO:0000259" key="3">
    <source>
        <dbReference type="Pfam" id="PF22725"/>
    </source>
</evidence>